<organism evidence="1 2">
    <name type="scientific">Blumeria graminis f. sp. tritici</name>
    <dbReference type="NCBI Taxonomy" id="62690"/>
    <lineage>
        <taxon>Eukaryota</taxon>
        <taxon>Fungi</taxon>
        <taxon>Dikarya</taxon>
        <taxon>Ascomycota</taxon>
        <taxon>Pezizomycotina</taxon>
        <taxon>Leotiomycetes</taxon>
        <taxon>Erysiphales</taxon>
        <taxon>Erysiphaceae</taxon>
        <taxon>Blumeria</taxon>
    </lineage>
</organism>
<protein>
    <submittedName>
        <fullName evidence="1">Bgt-20781</fullName>
    </submittedName>
</protein>
<accession>A0A9X9MGD6</accession>
<proteinExistence type="predicted"/>
<reference evidence="1 2" key="1">
    <citation type="submission" date="2018-08" db="EMBL/GenBank/DDBJ databases">
        <authorList>
            <person name="Muller C M."/>
        </authorList>
    </citation>
    <scope>NUCLEOTIDE SEQUENCE [LARGE SCALE GENOMIC DNA]</scope>
</reference>
<dbReference type="EMBL" id="LR026988">
    <property type="protein sequence ID" value="VDB86028.1"/>
    <property type="molecule type" value="Genomic_DNA"/>
</dbReference>
<keyword evidence="2" id="KW-1185">Reference proteome</keyword>
<dbReference type="AlphaFoldDB" id="A0A9X9MGD6"/>
<gene>
    <name evidence="1" type="ORF">BGT96224V316_LOCUS3691</name>
</gene>
<evidence type="ECO:0000313" key="1">
    <source>
        <dbReference type="EMBL" id="VDB86028.1"/>
    </source>
</evidence>
<dbReference type="Proteomes" id="UP000324639">
    <property type="component" value="Chromosome Bgt_-05"/>
</dbReference>
<sequence>MEQLIEELEALYCAKQEAAALGCCCGAQLRCDPLPEPVPASLRPGTTREKR</sequence>
<evidence type="ECO:0000313" key="2">
    <source>
        <dbReference type="Proteomes" id="UP000324639"/>
    </source>
</evidence>
<name>A0A9X9MGD6_BLUGR</name>